<proteinExistence type="predicted"/>
<feature type="signal peptide" evidence="2">
    <location>
        <begin position="1"/>
        <end position="29"/>
    </location>
</feature>
<dbReference type="Proteomes" id="UP000176725">
    <property type="component" value="Unassembled WGS sequence"/>
</dbReference>
<dbReference type="NCBIfam" id="NF047446">
    <property type="entry name" value="barrel_OmpL47"/>
    <property type="match status" value="1"/>
</dbReference>
<dbReference type="InterPro" id="IPR058094">
    <property type="entry name" value="Ig-like_OmpL47-like"/>
</dbReference>
<name>A0A1F8BMQ3_9BACT</name>
<dbReference type="EMBL" id="MGHH01000005">
    <property type="protein sequence ID" value="OGM65354.1"/>
    <property type="molecule type" value="Genomic_DNA"/>
</dbReference>
<reference evidence="4 5" key="1">
    <citation type="journal article" date="2016" name="Nat. Commun.">
        <title>Thousands of microbial genomes shed light on interconnected biogeochemical processes in an aquifer system.</title>
        <authorList>
            <person name="Anantharaman K."/>
            <person name="Brown C.T."/>
            <person name="Hug L.A."/>
            <person name="Sharon I."/>
            <person name="Castelle C.J."/>
            <person name="Probst A.J."/>
            <person name="Thomas B.C."/>
            <person name="Singh A."/>
            <person name="Wilkins M.J."/>
            <person name="Karaoz U."/>
            <person name="Brodie E.L."/>
            <person name="Williams K.H."/>
            <person name="Hubbard S.S."/>
            <person name="Banfield J.F."/>
        </authorList>
    </citation>
    <scope>NUCLEOTIDE SEQUENCE [LARGE SCALE GENOMIC DNA]</scope>
</reference>
<protein>
    <recommendedName>
        <fullName evidence="3">M23ase beta-sheet core domain-containing protein</fullName>
    </recommendedName>
</protein>
<dbReference type="AlphaFoldDB" id="A0A1F8BMQ3"/>
<sequence length="918" mass="101190">MKYRPTFIFKALLSAIFCLVLLLSTPAKAQAASIRVSGFASPRNFFPLVGFIPSDDFEEDPSQPLRDALLNESNFGAGGGVSCSVNLEPFVTNITSGSLVANGQKKMEVFFAGLSDTDLTDEEANELAAFIRSGGVVYIAGGGYSSHQGLGLPGYDGSRFNNLFSALGISDTFPPGEVIDFWSCGSSSIPIGTPVTTGPFGIIGALWHDTYNPINTSSLQSVATGFDDLCFIGNSLDPGVVSPLSVNTSQYDRTILAEGKFDKGYLSVSGEALYTYSNLDQNIKNYFLNLFALGCPGGTTQAPLPFLDLPWDYEGKGLSFSEAATAIGSYFDHEYPFVDVGSVLSEPEYAQGTLTNYQGKFRSDLNYSKHDGYDWFGSGARVYNGDPVLAAALGIASFYKVSDDNPICGTKACGNVIVIDHGNGYQTRYYHLQDNDPIAQSFTTPRFVNKGEVIGKVGSTGKSSAPHIHFSVIEDKNADGNFNDNRPDGLTDPFGWQSSQEDPWPSYAFEYKGVNRTGNKSYYLWTKPIANLSEGLTSNGGYFRLERYNLSFPEDETTDPLNVNMQYSPTVTISESFESLGSTLYLNVVDATGNPITTFPENFTLTIDFNDFDISKYKADSISIYSSEDGLTWVKEETDVDLENGIATAYLNHASYFALVGERADTIPPNTQVLLTGVEGESGWFRSDVKVTLNSEDNEGGSGVYYTGYKVDDGYFGEYSQPFIITEEGEHTIEYYSVDNDENIEEIKSVTFYINKTPPEVKIEFSPEKEDALVSGVDENETEVTFGEGRGRFKSDSIVIKDKSGNTLELEGKFRRMDKLDTYSIETVQYNDGETFNFDRNLYSASFTLNKKSQGFNHILQSWFDKGETRLAIIYNPKEDKSYLFKKNPGEKLQKETKQGLILLYIKTNHGNLEFGYE</sequence>
<organism evidence="4 5">
    <name type="scientific">Candidatus Woesebacteria bacterium RIFCSPLOWO2_01_FULL_39_25</name>
    <dbReference type="NCBI Taxonomy" id="1802521"/>
    <lineage>
        <taxon>Bacteria</taxon>
        <taxon>Candidatus Woeseibacteriota</taxon>
    </lineage>
</organism>
<dbReference type="InterPro" id="IPR050570">
    <property type="entry name" value="Cell_wall_metabolism_enzyme"/>
</dbReference>
<feature type="domain" description="M23ase beta-sheet core" evidence="3">
    <location>
        <begin position="370"/>
        <end position="476"/>
    </location>
</feature>
<evidence type="ECO:0000313" key="5">
    <source>
        <dbReference type="Proteomes" id="UP000176725"/>
    </source>
</evidence>
<dbReference type="PANTHER" id="PTHR21666">
    <property type="entry name" value="PEPTIDASE-RELATED"/>
    <property type="match status" value="1"/>
</dbReference>
<dbReference type="InterPro" id="IPR011055">
    <property type="entry name" value="Dup_hybrid_motif"/>
</dbReference>
<dbReference type="GO" id="GO:0004222">
    <property type="term" value="F:metalloendopeptidase activity"/>
    <property type="evidence" value="ECO:0007669"/>
    <property type="project" value="TreeGrafter"/>
</dbReference>
<dbReference type="Pfam" id="PF01551">
    <property type="entry name" value="Peptidase_M23"/>
    <property type="match status" value="1"/>
</dbReference>
<evidence type="ECO:0000256" key="1">
    <source>
        <dbReference type="ARBA" id="ARBA00022729"/>
    </source>
</evidence>
<gene>
    <name evidence="4" type="ORF">A2893_01340</name>
</gene>
<keyword evidence="1 2" id="KW-0732">Signal</keyword>
<accession>A0A1F8BMQ3</accession>
<dbReference type="SUPFAM" id="SSF51261">
    <property type="entry name" value="Duplicated hybrid motif"/>
    <property type="match status" value="1"/>
</dbReference>
<dbReference type="STRING" id="1802521.A2893_01340"/>
<dbReference type="Gene3D" id="2.70.70.10">
    <property type="entry name" value="Glucose Permease (Domain IIA)"/>
    <property type="match status" value="1"/>
</dbReference>
<dbReference type="Gene3D" id="3.30.1920.20">
    <property type="match status" value="1"/>
</dbReference>
<dbReference type="CDD" id="cd12797">
    <property type="entry name" value="M23_peptidase"/>
    <property type="match status" value="1"/>
</dbReference>
<feature type="chain" id="PRO_5009535044" description="M23ase beta-sheet core domain-containing protein" evidence="2">
    <location>
        <begin position="30"/>
        <end position="918"/>
    </location>
</feature>
<evidence type="ECO:0000256" key="2">
    <source>
        <dbReference type="SAM" id="SignalP"/>
    </source>
</evidence>
<comment type="caution">
    <text evidence="4">The sequence shown here is derived from an EMBL/GenBank/DDBJ whole genome shotgun (WGS) entry which is preliminary data.</text>
</comment>
<dbReference type="PANTHER" id="PTHR21666:SF289">
    <property type="entry name" value="L-ALA--D-GLU ENDOPEPTIDASE"/>
    <property type="match status" value="1"/>
</dbReference>
<evidence type="ECO:0000313" key="4">
    <source>
        <dbReference type="EMBL" id="OGM65354.1"/>
    </source>
</evidence>
<dbReference type="InterPro" id="IPR016047">
    <property type="entry name" value="M23ase_b-sheet_dom"/>
</dbReference>
<evidence type="ECO:0000259" key="3">
    <source>
        <dbReference type="Pfam" id="PF01551"/>
    </source>
</evidence>